<evidence type="ECO:0000256" key="1">
    <source>
        <dbReference type="ARBA" id="ARBA00004571"/>
    </source>
</evidence>
<dbReference type="InterPro" id="IPR039426">
    <property type="entry name" value="TonB-dep_rcpt-like"/>
</dbReference>
<evidence type="ECO:0000259" key="10">
    <source>
        <dbReference type="Pfam" id="PF07715"/>
    </source>
</evidence>
<feature type="domain" description="TonB-dependent receptor plug" evidence="10">
    <location>
        <begin position="130"/>
        <end position="233"/>
    </location>
</feature>
<evidence type="ECO:0000313" key="11">
    <source>
        <dbReference type="EMBL" id="SDF15741.1"/>
    </source>
</evidence>
<dbReference type="EMBL" id="LT629690">
    <property type="protein sequence ID" value="SDF15741.1"/>
    <property type="molecule type" value="Genomic_DNA"/>
</dbReference>
<comment type="subcellular location">
    <subcellularLocation>
        <location evidence="1 8">Cell outer membrane</location>
        <topology evidence="1 8">Multi-pass membrane protein</topology>
    </subcellularLocation>
</comment>
<dbReference type="Gene3D" id="2.170.130.10">
    <property type="entry name" value="TonB-dependent receptor, plug domain"/>
    <property type="match status" value="1"/>
</dbReference>
<keyword evidence="7 8" id="KW-0998">Cell outer membrane</keyword>
<dbReference type="PROSITE" id="PS52016">
    <property type="entry name" value="TONB_DEPENDENT_REC_3"/>
    <property type="match status" value="1"/>
</dbReference>
<keyword evidence="5 9" id="KW-0732">Signal</keyword>
<dbReference type="GO" id="GO:0015344">
    <property type="term" value="F:siderophore uptake transmembrane transporter activity"/>
    <property type="evidence" value="ECO:0007669"/>
    <property type="project" value="TreeGrafter"/>
</dbReference>
<dbReference type="InterPro" id="IPR012910">
    <property type="entry name" value="Plug_dom"/>
</dbReference>
<evidence type="ECO:0000256" key="2">
    <source>
        <dbReference type="ARBA" id="ARBA00022448"/>
    </source>
</evidence>
<dbReference type="Proteomes" id="UP000182427">
    <property type="component" value="Chromosome I"/>
</dbReference>
<dbReference type="InterPro" id="IPR037066">
    <property type="entry name" value="Plug_dom_sf"/>
</dbReference>
<dbReference type="RefSeq" id="WP_083344632.1">
    <property type="nucleotide sequence ID" value="NZ_LT629690.1"/>
</dbReference>
<proteinExistence type="inferred from homology"/>
<dbReference type="SUPFAM" id="SSF56935">
    <property type="entry name" value="Porins"/>
    <property type="match status" value="1"/>
</dbReference>
<dbReference type="Pfam" id="PF13620">
    <property type="entry name" value="CarboxypepD_reg"/>
    <property type="match status" value="1"/>
</dbReference>
<accession>A0A1G7ISU3</accession>
<dbReference type="OrthoDB" id="9800913at2"/>
<evidence type="ECO:0000313" key="12">
    <source>
        <dbReference type="Proteomes" id="UP000182427"/>
    </source>
</evidence>
<comment type="similarity">
    <text evidence="8">Belongs to the TonB-dependent receptor family.</text>
</comment>
<keyword evidence="6 8" id="KW-0472">Membrane</keyword>
<dbReference type="Gene3D" id="2.40.170.20">
    <property type="entry name" value="TonB-dependent receptor, beta-barrel domain"/>
    <property type="match status" value="1"/>
</dbReference>
<keyword evidence="3 8" id="KW-1134">Transmembrane beta strand</keyword>
<dbReference type="InterPro" id="IPR008969">
    <property type="entry name" value="CarboxyPept-like_regulatory"/>
</dbReference>
<evidence type="ECO:0000256" key="7">
    <source>
        <dbReference type="ARBA" id="ARBA00023237"/>
    </source>
</evidence>
<evidence type="ECO:0000256" key="8">
    <source>
        <dbReference type="PROSITE-ProRule" id="PRU01360"/>
    </source>
</evidence>
<evidence type="ECO:0000256" key="5">
    <source>
        <dbReference type="ARBA" id="ARBA00022729"/>
    </source>
</evidence>
<evidence type="ECO:0000256" key="9">
    <source>
        <dbReference type="SAM" id="SignalP"/>
    </source>
</evidence>
<name>A0A1G7ISU3_9BACT</name>
<evidence type="ECO:0000256" key="3">
    <source>
        <dbReference type="ARBA" id="ARBA00022452"/>
    </source>
</evidence>
<keyword evidence="2 8" id="KW-0813">Transport</keyword>
<evidence type="ECO:0000256" key="4">
    <source>
        <dbReference type="ARBA" id="ARBA00022692"/>
    </source>
</evidence>
<keyword evidence="12" id="KW-1185">Reference proteome</keyword>
<reference evidence="11 12" key="1">
    <citation type="submission" date="2016-10" db="EMBL/GenBank/DDBJ databases">
        <authorList>
            <person name="de Groot N.N."/>
        </authorList>
    </citation>
    <scope>NUCLEOTIDE SEQUENCE [LARGE SCALE GENOMIC DNA]</scope>
    <source>
        <strain evidence="11 12">GAS232</strain>
    </source>
</reference>
<dbReference type="PANTHER" id="PTHR30069">
    <property type="entry name" value="TONB-DEPENDENT OUTER MEMBRANE RECEPTOR"/>
    <property type="match status" value="1"/>
</dbReference>
<organism evidence="11 12">
    <name type="scientific">Terriglobus roseus</name>
    <dbReference type="NCBI Taxonomy" id="392734"/>
    <lineage>
        <taxon>Bacteria</taxon>
        <taxon>Pseudomonadati</taxon>
        <taxon>Acidobacteriota</taxon>
        <taxon>Terriglobia</taxon>
        <taxon>Terriglobales</taxon>
        <taxon>Acidobacteriaceae</taxon>
        <taxon>Terriglobus</taxon>
    </lineage>
</organism>
<dbReference type="GO" id="GO:0009279">
    <property type="term" value="C:cell outer membrane"/>
    <property type="evidence" value="ECO:0007669"/>
    <property type="project" value="UniProtKB-SubCell"/>
</dbReference>
<dbReference type="SUPFAM" id="SSF49464">
    <property type="entry name" value="Carboxypeptidase regulatory domain-like"/>
    <property type="match status" value="1"/>
</dbReference>
<evidence type="ECO:0000256" key="6">
    <source>
        <dbReference type="ARBA" id="ARBA00023136"/>
    </source>
</evidence>
<sequence>MYRIAQKRRAAAQLCAVAVCALTASVAHAVVVRGMVRDPLGRPVSTAHVRLVKGTQVVASTVTLPDGSFEIRSTEDGRFLLIADAPTFSPQVSDSFYGRPLDVVQKTLQLTISPIKQDITVTATGEPTPVQQTSASVSLIDQQALSTRADVVSELRLQPGVAMVQTGQYGGVTSMFVRGANSDANKILIDDVPANDVGGVFDYGTVSSTAVASIETHRGPDSILYGTDARAGVVRFETPHGTTLKPVLTYSGDAGNLHTWRNEGTLSGTYGKADYFGAFSRFDSSNALPNDRYHVATSAANLGYSFTAKTSIRGTVRNAVSATGIPGAWDFQGLAQNGKQGDQDTYMSGVLDDTRGNGWHNTFRYIGARKREQSRYFAAVGTPDGYGEYFGNTVTIRGANGTKATGQVIVGYDPFPTYYEMVNNRDGLDYHTSYSFNRHLSLVGGFRFQDERGAYRYPLYGENDQVGRSNYDYTLAFNGEAWHRIFYTVGGAIQRNSLYGTEGQPQIGLSYYLFRPARGWFHGTHLRVQFAKGVQEPSLSAQLSSLFQKLIGIGDTADIANFHVSPIGAQRSRVYEGGLDQNIYSDSAILHLTYFHSTYGRGTEGVPVTLYNAYFHQNLPVALGSFYLNSLDTRSTGVEASLEYQVLHHLFLRAGYTYQDSLVKQSFSSDALAALGGSTTINPNYPGIPIGQYSPLVGQRPFRRPPQTGFFMAQYTTTKWSAAVKAAVASRADDSTFIDAYSNSSFDNSMLLPNRNLDPGFTKLDANFTYQVRPSVALFSQLDNLLNNQHMGPIGYPSLPFTFRVGLKVRIPHE</sequence>
<keyword evidence="4 8" id="KW-0812">Transmembrane</keyword>
<dbReference type="AlphaFoldDB" id="A0A1G7ISU3"/>
<protein>
    <submittedName>
        <fullName evidence="11">Iron complex outermembrane recepter protein/vitamin B12 transporter</fullName>
    </submittedName>
</protein>
<dbReference type="Pfam" id="PF07715">
    <property type="entry name" value="Plug"/>
    <property type="match status" value="1"/>
</dbReference>
<gene>
    <name evidence="11" type="ORF">SAMN05444167_1561</name>
</gene>
<dbReference type="PANTHER" id="PTHR30069:SF29">
    <property type="entry name" value="HEMOGLOBIN AND HEMOGLOBIN-HAPTOGLOBIN-BINDING PROTEIN 1-RELATED"/>
    <property type="match status" value="1"/>
</dbReference>
<dbReference type="GO" id="GO:0044718">
    <property type="term" value="P:siderophore transmembrane transport"/>
    <property type="evidence" value="ECO:0007669"/>
    <property type="project" value="TreeGrafter"/>
</dbReference>
<feature type="signal peptide" evidence="9">
    <location>
        <begin position="1"/>
        <end position="29"/>
    </location>
</feature>
<feature type="chain" id="PRO_5009241418" evidence="9">
    <location>
        <begin position="30"/>
        <end position="814"/>
    </location>
</feature>
<dbReference type="InterPro" id="IPR036942">
    <property type="entry name" value="Beta-barrel_TonB_sf"/>
</dbReference>